<keyword evidence="10" id="KW-1185">Reference proteome</keyword>
<feature type="domain" description="ABC3 transporter permease C-terminal" evidence="8">
    <location>
        <begin position="322"/>
        <end position="435"/>
    </location>
</feature>
<feature type="transmembrane region" description="Helical" evidence="7">
    <location>
        <begin position="318"/>
        <end position="342"/>
    </location>
</feature>
<feature type="transmembrane region" description="Helical" evidence="7">
    <location>
        <begin position="192"/>
        <end position="211"/>
    </location>
</feature>
<keyword evidence="4 7" id="KW-1133">Transmembrane helix</keyword>
<feature type="domain" description="ABC3 transporter permease C-terminal" evidence="8">
    <location>
        <begin position="64"/>
        <end position="177"/>
    </location>
</feature>
<keyword evidence="5 7" id="KW-0472">Membrane</keyword>
<feature type="transmembrane region" description="Helical" evidence="7">
    <location>
        <begin position="223"/>
        <end position="245"/>
    </location>
</feature>
<organism evidence="9 10">
    <name type="scientific">Streptomyces axinellae</name>
    <dbReference type="NCBI Taxonomy" id="552788"/>
    <lineage>
        <taxon>Bacteria</taxon>
        <taxon>Bacillati</taxon>
        <taxon>Actinomycetota</taxon>
        <taxon>Actinomycetes</taxon>
        <taxon>Kitasatosporales</taxon>
        <taxon>Streptomycetaceae</taxon>
        <taxon>Streptomyces</taxon>
    </lineage>
</organism>
<feature type="transmembrane region" description="Helical" evidence="7">
    <location>
        <begin position="151"/>
        <end position="172"/>
    </location>
</feature>
<dbReference type="EMBL" id="BAAARJ010000016">
    <property type="protein sequence ID" value="GAA2627131.1"/>
    <property type="molecule type" value="Genomic_DNA"/>
</dbReference>
<sequence length="446" mass="45292">MFSLALRSVRKRPGRFVATLLTAFLGATITMAFNSLHDTAAVAGIDADSEETLTLSASIVGGYGTLLVFFALASTLTVNVRQRASEVALLRRTGATPAQIKRMVVGEAAVVALAGWALALIPAMFGGRALVWMFQESGQVAERIDPAFGPVGISAGLAITLLAATGASFLAVRRATRALAGARPPRGRLRAAAGVAALLAGGGGIAVTFVVDRDAAALMAAPGYGAIMLSVGFATLAPALMRALLAAIGRPVAMLTGAGGYLAVLNTRRRAAQSSGVLMPLILFTGIATGTVSMQLINNAAIKAAGLTRTVEDKNLETVNLVVVGIIAVFCCVMLINTLYASTTYRGGEFGRQRLAGATPRQVLRTVGVEGALLTVVGVFFGTVAGLAGTLAFNSVRSDGGSLPGSIPVVFAGTAALAAAATLATLVTTARRTLRTPAIDAVAVAA</sequence>
<dbReference type="PANTHER" id="PTHR30572">
    <property type="entry name" value="MEMBRANE COMPONENT OF TRANSPORTER-RELATED"/>
    <property type="match status" value="1"/>
</dbReference>
<dbReference type="RefSeq" id="WP_344568377.1">
    <property type="nucleotide sequence ID" value="NZ_BAAARJ010000016.1"/>
</dbReference>
<comment type="caution">
    <text evidence="9">The sequence shown here is derived from an EMBL/GenBank/DDBJ whole genome shotgun (WGS) entry which is preliminary data.</text>
</comment>
<keyword evidence="2" id="KW-1003">Cell membrane</keyword>
<evidence type="ECO:0000259" key="8">
    <source>
        <dbReference type="Pfam" id="PF02687"/>
    </source>
</evidence>
<evidence type="ECO:0000256" key="7">
    <source>
        <dbReference type="SAM" id="Phobius"/>
    </source>
</evidence>
<reference evidence="10" key="1">
    <citation type="journal article" date="2019" name="Int. J. Syst. Evol. Microbiol.">
        <title>The Global Catalogue of Microorganisms (GCM) 10K type strain sequencing project: providing services to taxonomists for standard genome sequencing and annotation.</title>
        <authorList>
            <consortium name="The Broad Institute Genomics Platform"/>
            <consortium name="The Broad Institute Genome Sequencing Center for Infectious Disease"/>
            <person name="Wu L."/>
            <person name="Ma J."/>
        </authorList>
    </citation>
    <scope>NUCLEOTIDE SEQUENCE [LARGE SCALE GENOMIC DNA]</scope>
    <source>
        <strain evidence="10">JCM 16373</strain>
    </source>
</reference>
<evidence type="ECO:0000313" key="9">
    <source>
        <dbReference type="EMBL" id="GAA2627131.1"/>
    </source>
</evidence>
<dbReference type="PANTHER" id="PTHR30572:SF4">
    <property type="entry name" value="ABC TRANSPORTER PERMEASE YTRF"/>
    <property type="match status" value="1"/>
</dbReference>
<accession>A0ABP6CXT3</accession>
<dbReference type="Proteomes" id="UP001501447">
    <property type="component" value="Unassembled WGS sequence"/>
</dbReference>
<evidence type="ECO:0000313" key="10">
    <source>
        <dbReference type="Proteomes" id="UP001501447"/>
    </source>
</evidence>
<dbReference type="InterPro" id="IPR003838">
    <property type="entry name" value="ABC3_permease_C"/>
</dbReference>
<feature type="transmembrane region" description="Helical" evidence="7">
    <location>
        <begin position="363"/>
        <end position="387"/>
    </location>
</feature>
<comment type="subcellular location">
    <subcellularLocation>
        <location evidence="1">Cell membrane</location>
        <topology evidence="1">Multi-pass membrane protein</topology>
    </subcellularLocation>
</comment>
<evidence type="ECO:0000256" key="2">
    <source>
        <dbReference type="ARBA" id="ARBA00022475"/>
    </source>
</evidence>
<dbReference type="InterPro" id="IPR050250">
    <property type="entry name" value="Macrolide_Exporter_MacB"/>
</dbReference>
<comment type="similarity">
    <text evidence="6">Belongs to the ABC-4 integral membrane protein family.</text>
</comment>
<name>A0ABP6CXT3_9ACTN</name>
<gene>
    <name evidence="9" type="ORF">GCM10009863_47560</name>
</gene>
<dbReference type="Pfam" id="PF02687">
    <property type="entry name" value="FtsX"/>
    <property type="match status" value="2"/>
</dbReference>
<proteinExistence type="inferred from homology"/>
<feature type="transmembrane region" description="Helical" evidence="7">
    <location>
        <begin position="407"/>
        <end position="427"/>
    </location>
</feature>
<feature type="transmembrane region" description="Helical" evidence="7">
    <location>
        <begin position="53"/>
        <end position="73"/>
    </location>
</feature>
<evidence type="ECO:0000256" key="5">
    <source>
        <dbReference type="ARBA" id="ARBA00023136"/>
    </source>
</evidence>
<protein>
    <submittedName>
        <fullName evidence="9">ABC transporter permease</fullName>
    </submittedName>
</protein>
<feature type="transmembrane region" description="Helical" evidence="7">
    <location>
        <begin position="277"/>
        <end position="298"/>
    </location>
</feature>
<keyword evidence="3 7" id="KW-0812">Transmembrane</keyword>
<feature type="transmembrane region" description="Helical" evidence="7">
    <location>
        <begin position="108"/>
        <end position="131"/>
    </location>
</feature>
<evidence type="ECO:0000256" key="6">
    <source>
        <dbReference type="ARBA" id="ARBA00038076"/>
    </source>
</evidence>
<evidence type="ECO:0000256" key="4">
    <source>
        <dbReference type="ARBA" id="ARBA00022989"/>
    </source>
</evidence>
<evidence type="ECO:0000256" key="3">
    <source>
        <dbReference type="ARBA" id="ARBA00022692"/>
    </source>
</evidence>
<evidence type="ECO:0000256" key="1">
    <source>
        <dbReference type="ARBA" id="ARBA00004651"/>
    </source>
</evidence>